<keyword evidence="4" id="KW-1185">Reference proteome</keyword>
<dbReference type="InterPro" id="IPR048422">
    <property type="entry name" value="NOA1/YqeH-like_C"/>
</dbReference>
<dbReference type="RefSeq" id="WP_090775842.1">
    <property type="nucleotide sequence ID" value="NZ_FMYM01000007.1"/>
</dbReference>
<dbReference type="OrthoDB" id="9773841at2"/>
<dbReference type="InterPro" id="IPR006073">
    <property type="entry name" value="GTP-bd"/>
</dbReference>
<dbReference type="EMBL" id="FMYM01000007">
    <property type="protein sequence ID" value="SDC29725.1"/>
    <property type="molecule type" value="Genomic_DNA"/>
</dbReference>
<name>A0A1G6KGM1_9BACI</name>
<dbReference type="InterPro" id="IPR027417">
    <property type="entry name" value="P-loop_NTPase"/>
</dbReference>
<reference evidence="4" key="1">
    <citation type="submission" date="2016-09" db="EMBL/GenBank/DDBJ databases">
        <authorList>
            <person name="Varghese N."/>
            <person name="Submissions S."/>
        </authorList>
    </citation>
    <scope>NUCLEOTIDE SEQUENCE [LARGE SCALE GENOMIC DNA]</scope>
    <source>
        <strain evidence="4">25nlg</strain>
    </source>
</reference>
<evidence type="ECO:0000313" key="4">
    <source>
        <dbReference type="Proteomes" id="UP000242662"/>
    </source>
</evidence>
<dbReference type="SUPFAM" id="SSF52540">
    <property type="entry name" value="P-loop containing nucleoside triphosphate hydrolases"/>
    <property type="match status" value="1"/>
</dbReference>
<evidence type="ECO:0000259" key="1">
    <source>
        <dbReference type="Pfam" id="PF01926"/>
    </source>
</evidence>
<dbReference type="Proteomes" id="UP000242662">
    <property type="component" value="Unassembled WGS sequence"/>
</dbReference>
<dbReference type="STRING" id="1464122.SAMN05421737_10713"/>
<dbReference type="NCBIfam" id="TIGR03597">
    <property type="entry name" value="GTPase_YqeH"/>
    <property type="match status" value="1"/>
</dbReference>
<gene>
    <name evidence="3" type="ORF">SAMN05421737_10713</name>
</gene>
<proteinExistence type="predicted"/>
<dbReference type="CDD" id="cd01855">
    <property type="entry name" value="YqeH"/>
    <property type="match status" value="1"/>
</dbReference>
<accession>A0A1G6KGM1</accession>
<organism evidence="3 4">
    <name type="scientific">Shouchella lonarensis</name>
    <dbReference type="NCBI Taxonomy" id="1464122"/>
    <lineage>
        <taxon>Bacteria</taxon>
        <taxon>Bacillati</taxon>
        <taxon>Bacillota</taxon>
        <taxon>Bacilli</taxon>
        <taxon>Bacillales</taxon>
        <taxon>Bacillaceae</taxon>
        <taxon>Shouchella</taxon>
    </lineage>
</organism>
<dbReference type="Pfam" id="PF21516">
    <property type="entry name" value="YqeH-like_C"/>
    <property type="match status" value="1"/>
</dbReference>
<dbReference type="Gene3D" id="3.40.50.300">
    <property type="entry name" value="P-loop containing nucleotide triphosphate hydrolases"/>
    <property type="match status" value="1"/>
</dbReference>
<dbReference type="InterPro" id="IPR050896">
    <property type="entry name" value="Mito_lipid_metab_GTPase"/>
</dbReference>
<dbReference type="AlphaFoldDB" id="A0A1G6KGM1"/>
<dbReference type="InterPro" id="IPR019988">
    <property type="entry name" value="GTP-bd_ribosome_bgen_YqeH"/>
</dbReference>
<protein>
    <submittedName>
        <fullName evidence="3">Uncharacterized protein</fullName>
    </submittedName>
</protein>
<dbReference type="PANTHER" id="PTHR46434">
    <property type="entry name" value="GENETIC INTERACTOR OF PROHIBITINS 3, MITOCHONDRIAL"/>
    <property type="match status" value="1"/>
</dbReference>
<feature type="domain" description="G" evidence="1">
    <location>
        <begin position="166"/>
        <end position="230"/>
    </location>
</feature>
<dbReference type="PANTHER" id="PTHR46434:SF1">
    <property type="entry name" value="GENETIC INTERACTOR OF PROHIBITINS 3, MITOCHONDRIAL"/>
    <property type="match status" value="1"/>
</dbReference>
<evidence type="ECO:0000313" key="3">
    <source>
        <dbReference type="EMBL" id="SDC29725.1"/>
    </source>
</evidence>
<dbReference type="Pfam" id="PF01926">
    <property type="entry name" value="MMR_HSR1"/>
    <property type="match status" value="1"/>
</dbReference>
<dbReference type="GO" id="GO:0005525">
    <property type="term" value="F:GTP binding"/>
    <property type="evidence" value="ECO:0007669"/>
    <property type="project" value="InterPro"/>
</dbReference>
<sequence>MTEKTTSLHCSGCGIAIQTDDPQQLGYAPKAACARDVVVCRRCYRLTHYNEMQPVQMSDDDFSELFQTLYDKHALIVKVIDVFDVHGSWITGLQRFVGRNQVLLVANKVDLLPKSTNRGKVRHWLKKMAADFGLKPVDVLLMSAETGENVEDVCAHIDTYRRGRDVYVVGCTNVGKSSFINDILSRSAKDARPPLVTTSHFPGTTLQFIEIPLEDERMLVDTPGLINRHQMAHLLSPESLKAVTPKKELKPRVYQLQEEQTLFLGGLARLDFKKGAPASFIVYAANSVPIHRTKLSNADALFEQHVGTLLSPPTPQETLPALERHVFRLQAGRVDVVYAGLGWVTVQSDGVAIEAYAPAGIGVSVRMSMHA</sequence>
<evidence type="ECO:0000259" key="2">
    <source>
        <dbReference type="Pfam" id="PF21516"/>
    </source>
</evidence>
<feature type="domain" description="NOA1/YqeH-like C-terminal" evidence="2">
    <location>
        <begin position="279"/>
        <end position="369"/>
    </location>
</feature>